<evidence type="ECO:0000313" key="6">
    <source>
        <dbReference type="Proteomes" id="UP000625551"/>
    </source>
</evidence>
<name>A0ABR7XDS5_9BACT</name>
<dbReference type="InterPro" id="IPR023614">
    <property type="entry name" value="Porin_dom_sf"/>
</dbReference>
<dbReference type="Proteomes" id="UP000625551">
    <property type="component" value="Unassembled WGS sequence"/>
</dbReference>
<reference evidence="5 6" key="1">
    <citation type="submission" date="2020-09" db="EMBL/GenBank/DDBJ databases">
        <title>Genome sequencing and assembly of Pontibacter sp.</title>
        <authorList>
            <person name="Chhetri G."/>
        </authorList>
    </citation>
    <scope>NUCLEOTIDE SEQUENCE [LARGE SCALE GENOMIC DNA]</scope>
    <source>
        <strain evidence="5 6">JH31</strain>
    </source>
</reference>
<organism evidence="5 6">
    <name type="scientific">Pontibacter aquaedesilientis</name>
    <dbReference type="NCBI Taxonomy" id="2766980"/>
    <lineage>
        <taxon>Bacteria</taxon>
        <taxon>Pseudomonadati</taxon>
        <taxon>Bacteroidota</taxon>
        <taxon>Cytophagia</taxon>
        <taxon>Cytophagales</taxon>
        <taxon>Hymenobacteraceae</taxon>
        <taxon>Pontibacter</taxon>
    </lineage>
</organism>
<gene>
    <name evidence="5" type="ORF">H9Q13_04650</name>
</gene>
<accession>A0ABR7XDS5</accession>
<dbReference type="Gene3D" id="2.40.160.10">
    <property type="entry name" value="Porin"/>
    <property type="match status" value="1"/>
</dbReference>
<proteinExistence type="inferred from homology"/>
<keyword evidence="6" id="KW-1185">Reference proteome</keyword>
<dbReference type="InterPro" id="IPR005318">
    <property type="entry name" value="OM_porin_bac"/>
</dbReference>
<comment type="caution">
    <text evidence="5">The sequence shown here is derived from an EMBL/GenBank/DDBJ whole genome shotgun (WGS) entry which is preliminary data.</text>
</comment>
<evidence type="ECO:0000313" key="5">
    <source>
        <dbReference type="EMBL" id="MBD1396444.1"/>
    </source>
</evidence>
<evidence type="ECO:0000256" key="3">
    <source>
        <dbReference type="ARBA" id="ARBA00022729"/>
    </source>
</evidence>
<keyword evidence="2" id="KW-0813">Transport</keyword>
<protein>
    <submittedName>
        <fullName evidence="5">Outer membrane porin, OprD family</fullName>
    </submittedName>
</protein>
<dbReference type="Pfam" id="PF03573">
    <property type="entry name" value="OprD"/>
    <property type="match status" value="1"/>
</dbReference>
<dbReference type="EMBL" id="JACXAJ010000001">
    <property type="protein sequence ID" value="MBD1396444.1"/>
    <property type="molecule type" value="Genomic_DNA"/>
</dbReference>
<feature type="signal peptide" evidence="4">
    <location>
        <begin position="1"/>
        <end position="18"/>
    </location>
</feature>
<comment type="similarity">
    <text evidence="1">Belongs to the outer membrane porin (Opr) (TC 1.B.25) family.</text>
</comment>
<keyword evidence="3 4" id="KW-0732">Signal</keyword>
<evidence type="ECO:0000256" key="4">
    <source>
        <dbReference type="SAM" id="SignalP"/>
    </source>
</evidence>
<feature type="chain" id="PRO_5045244395" evidence="4">
    <location>
        <begin position="19"/>
        <end position="467"/>
    </location>
</feature>
<evidence type="ECO:0000256" key="2">
    <source>
        <dbReference type="ARBA" id="ARBA00022448"/>
    </source>
</evidence>
<sequence>MKLVLPIALLCTLGWNSAAGQDHHTTDQGHGTEQEADTIQINSVKELFTKGEVNGHIRNHFMATFNHRTLSDNYANAIGAEIGYKTASLYGFRFGFAGLFTYNLFSSDIWERDFIAEKHPKFELELFDIEDPHNKADLDRLDEIYLAYNAKHLRAKVGRFSFTSPLMNPQDTRMKPYSFQGIKVQIPFQEKGQITFAWFDHFSPRSTVEWFKADETIGIFSPGVDEFGNPSDYPHHTSTKGVAVAGLELHPNKRLKAEAWNYWIENVSNNSYGKAVVAVAPQVKLGVEGLYQFQVGDGGNPKTQHVYFPEQRQWLAGGMLAYELNNLNLSLNYLHIDGDGRFLFPREWGREQFFATLSRGRMEGVGKADLLVAKAHKHWSGNFSSELALARSWLPEPTDYRYNKYGAVSYWGWVADLKYSPAKPVLDGLSFRLLYIGRESPGTGIPLKDRYYNTNFHHLNFVTQITF</sequence>
<evidence type="ECO:0000256" key="1">
    <source>
        <dbReference type="ARBA" id="ARBA00009075"/>
    </source>
</evidence>